<keyword evidence="2" id="KW-0479">Metal-binding</keyword>
<dbReference type="PANTHER" id="PTHR42796:SF4">
    <property type="entry name" value="FUMARYLACETOACETATE HYDROLASE DOMAIN-CONTAINING PROTEIN 2A"/>
    <property type="match status" value="1"/>
</dbReference>
<dbReference type="RefSeq" id="WP_345576527.1">
    <property type="nucleotide sequence ID" value="NZ_BAABDQ010000050.1"/>
</dbReference>
<dbReference type="Gene3D" id="3.90.850.10">
    <property type="entry name" value="Fumarylacetoacetase-like, C-terminal domain"/>
    <property type="match status" value="1"/>
</dbReference>
<dbReference type="SUPFAM" id="SSF56529">
    <property type="entry name" value="FAH"/>
    <property type="match status" value="1"/>
</dbReference>
<comment type="caution">
    <text evidence="4">The sequence shown here is derived from an EMBL/GenBank/DDBJ whole genome shotgun (WGS) entry which is preliminary data.</text>
</comment>
<dbReference type="InterPro" id="IPR036663">
    <property type="entry name" value="Fumarylacetoacetase_C_sf"/>
</dbReference>
<keyword evidence="5" id="KW-1185">Reference proteome</keyword>
<dbReference type="PANTHER" id="PTHR42796">
    <property type="entry name" value="FUMARYLACETOACETATE HYDROLASE DOMAIN-CONTAINING PROTEIN 2A-RELATED"/>
    <property type="match status" value="1"/>
</dbReference>
<proteinExistence type="inferred from homology"/>
<evidence type="ECO:0000313" key="5">
    <source>
        <dbReference type="Proteomes" id="UP001500630"/>
    </source>
</evidence>
<evidence type="ECO:0000313" key="4">
    <source>
        <dbReference type="EMBL" id="GAA3613512.1"/>
    </source>
</evidence>
<keyword evidence="4" id="KW-0378">Hydrolase</keyword>
<dbReference type="EMBL" id="BAABDQ010000050">
    <property type="protein sequence ID" value="GAA3613512.1"/>
    <property type="molecule type" value="Genomic_DNA"/>
</dbReference>
<dbReference type="InterPro" id="IPR011234">
    <property type="entry name" value="Fumarylacetoacetase-like_C"/>
</dbReference>
<comment type="similarity">
    <text evidence="1">Belongs to the FAH family.</text>
</comment>
<gene>
    <name evidence="4" type="ORF">GCM10022419_118280</name>
</gene>
<dbReference type="Pfam" id="PF01557">
    <property type="entry name" value="FAA_hydrolase"/>
    <property type="match status" value="1"/>
</dbReference>
<sequence length="275" mass="29471">MRAGVLDGRAVLIRGELAADVARRGLPGEPMALLERWAELRELAAGLPDDAFDLPLGQAVWQAPVPVPRQVFAVALNYPPHAAEAGFAPPDDPLVFTKFPACLTGPCSTVTLPEGKVDWEAELVAVIGRHAYRVGEERAWEHVAALTAGQDLSERVTQSRGVPAQFSLGKSFPGFGPIGPVLVTPDELADPDDLEITCLLNGEVVQHDRTKSMIFPVPELVARISAVVPLLPGDLIFTGTPAGVGNRRTPPRYLSAGDELVTRIEGIGELRQTFQ</sequence>
<feature type="domain" description="Fumarylacetoacetase-like C-terminal" evidence="3">
    <location>
        <begin position="71"/>
        <end position="274"/>
    </location>
</feature>
<accession>A0ABP6ZLG3</accession>
<evidence type="ECO:0000259" key="3">
    <source>
        <dbReference type="Pfam" id="PF01557"/>
    </source>
</evidence>
<dbReference type="InterPro" id="IPR051121">
    <property type="entry name" value="FAH"/>
</dbReference>
<dbReference type="GO" id="GO:0016787">
    <property type="term" value="F:hydrolase activity"/>
    <property type="evidence" value="ECO:0007669"/>
    <property type="project" value="UniProtKB-KW"/>
</dbReference>
<name>A0ABP6ZLG3_9ACTN</name>
<evidence type="ECO:0000256" key="1">
    <source>
        <dbReference type="ARBA" id="ARBA00010211"/>
    </source>
</evidence>
<evidence type="ECO:0000256" key="2">
    <source>
        <dbReference type="ARBA" id="ARBA00022723"/>
    </source>
</evidence>
<reference evidence="5" key="1">
    <citation type="journal article" date="2019" name="Int. J. Syst. Evol. Microbiol.">
        <title>The Global Catalogue of Microorganisms (GCM) 10K type strain sequencing project: providing services to taxonomists for standard genome sequencing and annotation.</title>
        <authorList>
            <consortium name="The Broad Institute Genomics Platform"/>
            <consortium name="The Broad Institute Genome Sequencing Center for Infectious Disease"/>
            <person name="Wu L."/>
            <person name="Ma J."/>
        </authorList>
    </citation>
    <scope>NUCLEOTIDE SEQUENCE [LARGE SCALE GENOMIC DNA]</scope>
    <source>
        <strain evidence="5">JCM 17326</strain>
    </source>
</reference>
<dbReference type="Proteomes" id="UP001500630">
    <property type="component" value="Unassembled WGS sequence"/>
</dbReference>
<protein>
    <submittedName>
        <fullName evidence="4">Fumarylacetoacetate hydrolase family protein</fullName>
    </submittedName>
</protein>
<organism evidence="4 5">
    <name type="scientific">Nonomuraea rosea</name>
    <dbReference type="NCBI Taxonomy" id="638574"/>
    <lineage>
        <taxon>Bacteria</taxon>
        <taxon>Bacillati</taxon>
        <taxon>Actinomycetota</taxon>
        <taxon>Actinomycetes</taxon>
        <taxon>Streptosporangiales</taxon>
        <taxon>Streptosporangiaceae</taxon>
        <taxon>Nonomuraea</taxon>
    </lineage>
</organism>